<gene>
    <name evidence="2" type="ORF">SAMN05216247_109290</name>
</gene>
<dbReference type="EMBL" id="FNOX01000009">
    <property type="protein sequence ID" value="SDZ38914.1"/>
    <property type="molecule type" value="Genomic_DNA"/>
</dbReference>
<evidence type="ECO:0000313" key="2">
    <source>
        <dbReference type="EMBL" id="SDZ38914.1"/>
    </source>
</evidence>
<dbReference type="Proteomes" id="UP000182902">
    <property type="component" value="Unassembled WGS sequence"/>
</dbReference>
<dbReference type="PANTHER" id="PTHR35191">
    <property type="entry name" value="PROPHAGE SIDE TAIL FIBER PROTEIN HOMOLOG STFQ-RELATED"/>
    <property type="match status" value="1"/>
</dbReference>
<evidence type="ECO:0000256" key="1">
    <source>
        <dbReference type="SAM" id="MobiDB-lite"/>
    </source>
</evidence>
<feature type="compositionally biased region" description="Polar residues" evidence="1">
    <location>
        <begin position="1"/>
        <end position="12"/>
    </location>
</feature>
<feature type="region of interest" description="Disordered" evidence="1">
    <location>
        <begin position="1"/>
        <end position="23"/>
    </location>
</feature>
<dbReference type="InterPro" id="IPR051934">
    <property type="entry name" value="Phage_Tail_Fiber_Structural"/>
</dbReference>
<evidence type="ECO:0000313" key="3">
    <source>
        <dbReference type="Proteomes" id="UP000182902"/>
    </source>
</evidence>
<dbReference type="AlphaFoldDB" id="A0A1H3SLU6"/>
<accession>A0A1H3SLU6</accession>
<evidence type="ECO:0008006" key="4">
    <source>
        <dbReference type="Google" id="ProtNLM"/>
    </source>
</evidence>
<dbReference type="SUPFAM" id="SSF88874">
    <property type="entry name" value="Receptor-binding domain of short tail fibre protein gp12"/>
    <property type="match status" value="1"/>
</dbReference>
<proteinExistence type="predicted"/>
<dbReference type="RefSeq" id="WP_069788417.1">
    <property type="nucleotide sequence ID" value="NZ_FNOX01000009.1"/>
</dbReference>
<dbReference type="PANTHER" id="PTHR35191:SF1">
    <property type="entry name" value="PROPHAGE SIDE TAIL FIBER PROTEIN HOMOLOG STFQ-RELATED"/>
    <property type="match status" value="1"/>
</dbReference>
<reference evidence="2 3" key="1">
    <citation type="submission" date="2016-10" db="EMBL/GenBank/DDBJ databases">
        <authorList>
            <person name="de Groot N.N."/>
        </authorList>
    </citation>
    <scope>NUCLEOTIDE SEQUENCE [LARGE SCALE GENOMIC DNA]</scope>
    <source>
        <strain evidence="2 3">ICMP 14252</strain>
    </source>
</reference>
<organism evidence="2 3">
    <name type="scientific">Pseudomonas salomonii</name>
    <dbReference type="NCBI Taxonomy" id="191391"/>
    <lineage>
        <taxon>Bacteria</taxon>
        <taxon>Pseudomonadati</taxon>
        <taxon>Pseudomonadota</taxon>
        <taxon>Gammaproteobacteria</taxon>
        <taxon>Pseudomonadales</taxon>
        <taxon>Pseudomonadaceae</taxon>
        <taxon>Pseudomonas</taxon>
    </lineage>
</organism>
<sequence length="436" mass="46678">MQKISDSTNTANPAGEFTEGNPAAGAPATLLKAQWLNAIQRELCNLVEGSGQTLAPTDDSQVLKAVMALVEAESTWSQIKDKPTTRDGFHLSDVFTKTETEITVKTALAELVASSPEALDTLNELAQALGNDPNFATTMTKALSEKAEKANTFTKEETASAITTALNITITNVSASKTLSADELGLVLIDASSAAVTVELPPSDTALGVRGVVLRRTDNTGNRLVIQAAENNKIKFHTHLRKEGYPFFVLMGAGDYWHLYSDGAGGWIPTARFDSTPLGRPVFETTVEFSPGGWASLNGWLYSRVEWPWAWDHAKASGMLASEAQRPGNEGGWTSGDGVSTFRSPEARAEFLRFLDESRGIDVGRLPGSSKLSQNKEHEHPARTYLGLTGASGSNGLVAYTNTTIGSQLPSGAVGFEGGSENYPRHIAYPGRIKMI</sequence>
<protein>
    <recommendedName>
        <fullName evidence="4">Phage Tail Collar Domain</fullName>
    </recommendedName>
</protein>
<name>A0A1H3SLU6_9PSED</name>